<dbReference type="EMBL" id="FP929105">
    <property type="protein sequence ID" value="CBX93362.1"/>
    <property type="molecule type" value="Genomic_DNA"/>
</dbReference>
<name>E4ZNZ3_LEPMJ</name>
<evidence type="ECO:0000313" key="1">
    <source>
        <dbReference type="EMBL" id="CBX93362.1"/>
    </source>
</evidence>
<sequence>MSLMPFRVRLGMSLHLRLHQQHPSLHHRSSIHITTDNSEHPLYWMSNQFTWTLPAGPLLVSGSAPSHQGINFSVGSCSWVFPTEYSVGTTARER</sequence>
<reference evidence="2" key="1">
    <citation type="journal article" date="2011" name="Nat. Commun.">
        <title>Effector diversification within compartments of the Leptosphaeria maculans genome affected by Repeat-Induced Point mutations.</title>
        <authorList>
            <person name="Rouxel T."/>
            <person name="Grandaubert J."/>
            <person name="Hane J.K."/>
            <person name="Hoede C."/>
            <person name="van de Wouw A.P."/>
            <person name="Couloux A."/>
            <person name="Dominguez V."/>
            <person name="Anthouard V."/>
            <person name="Bally P."/>
            <person name="Bourras S."/>
            <person name="Cozijnsen A.J."/>
            <person name="Ciuffetti L.M."/>
            <person name="Degrave A."/>
            <person name="Dilmaghani A."/>
            <person name="Duret L."/>
            <person name="Fudal I."/>
            <person name="Goodwin S.B."/>
            <person name="Gout L."/>
            <person name="Glaser N."/>
            <person name="Linglin J."/>
            <person name="Kema G.H.J."/>
            <person name="Lapalu N."/>
            <person name="Lawrence C.B."/>
            <person name="May K."/>
            <person name="Meyer M."/>
            <person name="Ollivier B."/>
            <person name="Poulain J."/>
            <person name="Schoch C.L."/>
            <person name="Simon A."/>
            <person name="Spatafora J.W."/>
            <person name="Stachowiak A."/>
            <person name="Turgeon B.G."/>
            <person name="Tyler B.M."/>
            <person name="Vincent D."/>
            <person name="Weissenbach J."/>
            <person name="Amselem J."/>
            <person name="Quesneville H."/>
            <person name="Oliver R.P."/>
            <person name="Wincker P."/>
            <person name="Balesdent M.-H."/>
            <person name="Howlett B.J."/>
        </authorList>
    </citation>
    <scope>NUCLEOTIDE SEQUENCE [LARGE SCALE GENOMIC DNA]</scope>
    <source>
        <strain evidence="2">JN3 / isolate v23.1.3 / race Av1-4-5-6-7-8</strain>
    </source>
</reference>
<dbReference type="AlphaFoldDB" id="E4ZNZ3"/>
<organism evidence="2">
    <name type="scientific">Leptosphaeria maculans (strain JN3 / isolate v23.1.3 / race Av1-4-5-6-7-8)</name>
    <name type="common">Blackleg fungus</name>
    <name type="synonym">Phoma lingam</name>
    <dbReference type="NCBI Taxonomy" id="985895"/>
    <lineage>
        <taxon>Eukaryota</taxon>
        <taxon>Fungi</taxon>
        <taxon>Dikarya</taxon>
        <taxon>Ascomycota</taxon>
        <taxon>Pezizomycotina</taxon>
        <taxon>Dothideomycetes</taxon>
        <taxon>Pleosporomycetidae</taxon>
        <taxon>Pleosporales</taxon>
        <taxon>Pleosporineae</taxon>
        <taxon>Leptosphaeriaceae</taxon>
        <taxon>Plenodomus</taxon>
        <taxon>Plenodomus lingam/Leptosphaeria maculans species complex</taxon>
    </lineage>
</organism>
<dbReference type="Proteomes" id="UP000002668">
    <property type="component" value="Genome"/>
</dbReference>
<proteinExistence type="predicted"/>
<protein>
    <submittedName>
        <fullName evidence="1">Predicted protein</fullName>
    </submittedName>
</protein>
<dbReference type="VEuPathDB" id="FungiDB:LEMA_uP042630.1"/>
<evidence type="ECO:0000313" key="2">
    <source>
        <dbReference type="Proteomes" id="UP000002668"/>
    </source>
</evidence>
<accession>E4ZNZ3</accession>
<dbReference type="InParanoid" id="E4ZNZ3"/>
<dbReference type="HOGENOM" id="CLU_2386574_0_0_1"/>
<gene>
    <name evidence="1" type="ORF">LEMA_uP042630.1</name>
</gene>
<keyword evidence="2" id="KW-1185">Reference proteome</keyword>